<evidence type="ECO:0000256" key="2">
    <source>
        <dbReference type="SAM" id="SignalP"/>
    </source>
</evidence>
<accession>A0A0R1LNG7</accession>
<reference evidence="3 4" key="1">
    <citation type="journal article" date="2015" name="Genome Announc.">
        <title>Expanding the biotechnology potential of lactobacilli through comparative genomics of 213 strains and associated genera.</title>
        <authorList>
            <person name="Sun Z."/>
            <person name="Harris H.M."/>
            <person name="McCann A."/>
            <person name="Guo C."/>
            <person name="Argimon S."/>
            <person name="Zhang W."/>
            <person name="Yang X."/>
            <person name="Jeffery I.B."/>
            <person name="Cooney J.C."/>
            <person name="Kagawa T.F."/>
            <person name="Liu W."/>
            <person name="Song Y."/>
            <person name="Salvetti E."/>
            <person name="Wrobel A."/>
            <person name="Rasinkangas P."/>
            <person name="Parkhill J."/>
            <person name="Rea M.C."/>
            <person name="O'Sullivan O."/>
            <person name="Ritari J."/>
            <person name="Douillard F.P."/>
            <person name="Paul Ross R."/>
            <person name="Yang R."/>
            <person name="Briner A.E."/>
            <person name="Felis G.E."/>
            <person name="de Vos W.M."/>
            <person name="Barrangou R."/>
            <person name="Klaenhammer T.R."/>
            <person name="Caufield P.W."/>
            <person name="Cui Y."/>
            <person name="Zhang H."/>
            <person name="O'Toole P.W."/>
        </authorList>
    </citation>
    <scope>NUCLEOTIDE SEQUENCE [LARGE SCALE GENOMIC DNA]</scope>
    <source>
        <strain evidence="3 4">DSM 19909</strain>
    </source>
</reference>
<feature type="signal peptide" evidence="2">
    <location>
        <begin position="1"/>
        <end position="24"/>
    </location>
</feature>
<evidence type="ECO:0000256" key="1">
    <source>
        <dbReference type="SAM" id="Coils"/>
    </source>
</evidence>
<proteinExistence type="predicted"/>
<evidence type="ECO:0000313" key="3">
    <source>
        <dbReference type="EMBL" id="KRK97436.1"/>
    </source>
</evidence>
<protein>
    <submittedName>
        <fullName evidence="3">Lipoprotein</fullName>
    </submittedName>
</protein>
<keyword evidence="3" id="KW-0449">Lipoprotein</keyword>
<evidence type="ECO:0000313" key="4">
    <source>
        <dbReference type="Proteomes" id="UP000051160"/>
    </source>
</evidence>
<organism evidence="3 4">
    <name type="scientific">Secundilactobacillus odoratitofui DSM 19909 = JCM 15043</name>
    <dbReference type="NCBI Taxonomy" id="1423776"/>
    <lineage>
        <taxon>Bacteria</taxon>
        <taxon>Bacillati</taxon>
        <taxon>Bacillota</taxon>
        <taxon>Bacilli</taxon>
        <taxon>Lactobacillales</taxon>
        <taxon>Lactobacillaceae</taxon>
        <taxon>Secundilactobacillus</taxon>
    </lineage>
</organism>
<dbReference type="AlphaFoldDB" id="A0A0R1LNG7"/>
<name>A0A0R1LNG7_9LACO</name>
<dbReference type="EMBL" id="AZEE01000029">
    <property type="protein sequence ID" value="KRK97436.1"/>
    <property type="molecule type" value="Genomic_DNA"/>
</dbReference>
<comment type="caution">
    <text evidence="3">The sequence shown here is derived from an EMBL/GenBank/DDBJ whole genome shotgun (WGS) entry which is preliminary data.</text>
</comment>
<dbReference type="RefSeq" id="WP_056948376.1">
    <property type="nucleotide sequence ID" value="NZ_AZEE01000029.1"/>
</dbReference>
<dbReference type="PATRIC" id="fig|1423776.4.peg.1479"/>
<gene>
    <name evidence="3" type="ORF">FD04_GL001461</name>
</gene>
<dbReference type="Proteomes" id="UP000051160">
    <property type="component" value="Unassembled WGS sequence"/>
</dbReference>
<feature type="coiled-coil region" evidence="1">
    <location>
        <begin position="122"/>
        <end position="156"/>
    </location>
</feature>
<dbReference type="STRING" id="1423776.FD04_GL001461"/>
<feature type="chain" id="PRO_5006407458" evidence="2">
    <location>
        <begin position="25"/>
        <end position="319"/>
    </location>
</feature>
<dbReference type="OrthoDB" id="2324198at2"/>
<dbReference type="PROSITE" id="PS51257">
    <property type="entry name" value="PROKAR_LIPOPROTEIN"/>
    <property type="match status" value="1"/>
</dbReference>
<keyword evidence="4" id="KW-1185">Reference proteome</keyword>
<keyword evidence="1" id="KW-0175">Coiled coil</keyword>
<keyword evidence="2" id="KW-0732">Signal</keyword>
<sequence>MHKKISLIVSATLLSLVLVGCGKASLTVAHKTYSPSGMTAIVKGHSNQKKVTYQVNGAKAKTQTVNGGGYAITLPAKPYQQRVKISAGSQHVTTVVKKSPAIKSYTDFKTAYNQVLMVTALSKKNQTAVTQLQAQAAKLKQQQAQITTAMKSAEAKLKAGDTSATATITAETQKATQLKASAAKLQQAQAKLAPALKKAKAQVADQTITATGKTGIYNLKKTSTATVRGNIDHGNVIGLTLMVPTSALKSTKAAKSFMTELAVLTNSVGANTKTVLNGFKNKANKKNSNQTTTSTIRSNHIDFDLGYSTSTLYIYITHH</sequence>